<evidence type="ECO:0000256" key="3">
    <source>
        <dbReference type="ARBA" id="ARBA00022729"/>
    </source>
</evidence>
<dbReference type="PIRSF" id="PIRSF004846">
    <property type="entry name" value="ModA"/>
    <property type="match status" value="1"/>
</dbReference>
<dbReference type="InterPro" id="IPR050682">
    <property type="entry name" value="ModA/WtpA"/>
</dbReference>
<protein>
    <submittedName>
        <fullName evidence="4">Molybdate transport system substrate-binding protein</fullName>
    </submittedName>
</protein>
<comment type="similarity">
    <text evidence="1">Belongs to the bacterial solute-binding protein ModA family.</text>
</comment>
<keyword evidence="3" id="KW-0732">Signal</keyword>
<sequence length="294" mass="31954">MRSNPLLITMTGSLVLLAGILALLRFEDRLANPGSTSSARPLVMYCAASNRDVMEEIRGVYQHEFGRQIEIQYGPSQTLLSSLEISQTGDLFLPADDSYLDIARQKSLIGQVLPIATMRAVVAVRLGNPKSVQDYSDLLRSDLRLVLANPDTAAIGKLTHRILSDQSKWNAAAAAALAQRLTVTEVANDVSVGAADAGIVYDAVLHTYSDLTWIDLPELANAESQVSIGVIASSRQLEAALHFAKYVVSSEHGLRHYRQHGFHVQEAANIPIDSVSRSQHQLTSEPFNKPDGAL</sequence>
<dbReference type="PANTHER" id="PTHR30632:SF0">
    <property type="entry name" value="SULFATE-BINDING PROTEIN"/>
    <property type="match status" value="1"/>
</dbReference>
<dbReference type="Pfam" id="PF13531">
    <property type="entry name" value="SBP_bac_11"/>
    <property type="match status" value="1"/>
</dbReference>
<name>A0ABY1QH92_9BACT</name>
<evidence type="ECO:0000313" key="4">
    <source>
        <dbReference type="EMBL" id="SMP70707.1"/>
    </source>
</evidence>
<dbReference type="Gene3D" id="3.40.190.10">
    <property type="entry name" value="Periplasmic binding protein-like II"/>
    <property type="match status" value="2"/>
</dbReference>
<proteinExistence type="inferred from homology"/>
<comment type="caution">
    <text evidence="4">The sequence shown here is derived from an EMBL/GenBank/DDBJ whole genome shotgun (WGS) entry which is preliminary data.</text>
</comment>
<dbReference type="EMBL" id="FXUG01000013">
    <property type="protein sequence ID" value="SMP70707.1"/>
    <property type="molecule type" value="Genomic_DNA"/>
</dbReference>
<gene>
    <name evidence="4" type="ORF">SAMN06265222_113109</name>
</gene>
<dbReference type="InterPro" id="IPR005950">
    <property type="entry name" value="ModA"/>
</dbReference>
<evidence type="ECO:0000313" key="5">
    <source>
        <dbReference type="Proteomes" id="UP001158067"/>
    </source>
</evidence>
<keyword evidence="2" id="KW-0479">Metal-binding</keyword>
<evidence type="ECO:0000256" key="2">
    <source>
        <dbReference type="ARBA" id="ARBA00022723"/>
    </source>
</evidence>
<dbReference type="Proteomes" id="UP001158067">
    <property type="component" value="Unassembled WGS sequence"/>
</dbReference>
<organism evidence="4 5">
    <name type="scientific">Neorhodopirellula lusitana</name>
    <dbReference type="NCBI Taxonomy" id="445327"/>
    <lineage>
        <taxon>Bacteria</taxon>
        <taxon>Pseudomonadati</taxon>
        <taxon>Planctomycetota</taxon>
        <taxon>Planctomycetia</taxon>
        <taxon>Pirellulales</taxon>
        <taxon>Pirellulaceae</taxon>
        <taxon>Neorhodopirellula</taxon>
    </lineage>
</organism>
<reference evidence="4 5" key="1">
    <citation type="submission" date="2017-05" db="EMBL/GenBank/DDBJ databases">
        <authorList>
            <person name="Varghese N."/>
            <person name="Submissions S."/>
        </authorList>
    </citation>
    <scope>NUCLEOTIDE SEQUENCE [LARGE SCALE GENOMIC DNA]</scope>
    <source>
        <strain evidence="4 5">DSM 25457</strain>
    </source>
</reference>
<accession>A0ABY1QH92</accession>
<dbReference type="NCBIfam" id="TIGR01256">
    <property type="entry name" value="modA"/>
    <property type="match status" value="1"/>
</dbReference>
<dbReference type="PANTHER" id="PTHR30632">
    <property type="entry name" value="MOLYBDATE-BINDING PERIPLASMIC PROTEIN"/>
    <property type="match status" value="1"/>
</dbReference>
<keyword evidence="5" id="KW-1185">Reference proteome</keyword>
<dbReference type="SUPFAM" id="SSF53850">
    <property type="entry name" value="Periplasmic binding protein-like II"/>
    <property type="match status" value="1"/>
</dbReference>
<evidence type="ECO:0000256" key="1">
    <source>
        <dbReference type="ARBA" id="ARBA00009175"/>
    </source>
</evidence>